<keyword evidence="2" id="KW-1133">Transmembrane helix</keyword>
<name>A0A5B7GF34_PORTR</name>
<dbReference type="InterPro" id="IPR009057">
    <property type="entry name" value="Homeodomain-like_sf"/>
</dbReference>
<dbReference type="GO" id="GO:0005634">
    <property type="term" value="C:nucleus"/>
    <property type="evidence" value="ECO:0007669"/>
    <property type="project" value="UniProtKB-SubCell"/>
</dbReference>
<reference evidence="3 4" key="1">
    <citation type="submission" date="2019-05" db="EMBL/GenBank/DDBJ databases">
        <title>Another draft genome of Portunus trituberculatus and its Hox gene families provides insights of decapod evolution.</title>
        <authorList>
            <person name="Jeong J.-H."/>
            <person name="Song I."/>
            <person name="Kim S."/>
            <person name="Choi T."/>
            <person name="Kim D."/>
            <person name="Ryu S."/>
            <person name="Kim W."/>
        </authorList>
    </citation>
    <scope>NUCLEOTIDE SEQUENCE [LARGE SCALE GENOMIC DNA]</scope>
    <source>
        <tissue evidence="3">Muscle</tissue>
    </source>
</reference>
<evidence type="ECO:0000313" key="4">
    <source>
        <dbReference type="Proteomes" id="UP000324222"/>
    </source>
</evidence>
<evidence type="ECO:0000313" key="3">
    <source>
        <dbReference type="EMBL" id="MPC58601.1"/>
    </source>
</evidence>
<protein>
    <recommendedName>
        <fullName evidence="5">Transposase Tc1-like domain-containing protein</fullName>
    </recommendedName>
</protein>
<keyword evidence="4" id="KW-1185">Reference proteome</keyword>
<gene>
    <name evidence="3" type="ORF">E2C01_052608</name>
</gene>
<dbReference type="SUPFAM" id="SSF46689">
    <property type="entry name" value="Homeodomain-like"/>
    <property type="match status" value="1"/>
</dbReference>
<keyword evidence="2" id="KW-0812">Transmembrane</keyword>
<dbReference type="AlphaFoldDB" id="A0A5B7GF34"/>
<dbReference type="OrthoDB" id="6379886at2759"/>
<keyword evidence="2" id="KW-0472">Membrane</keyword>
<accession>A0A5B7GF34</accession>
<sequence>MILMVDLATVTTPIHKREVRMKLLDLSQPASNSQGLSPPPVFLQRGRVSVKLFLSAPIFYFCTIFNMLLDTPHSLSWMSLPDKTWALTLLGEGWFVIRIAAQLKVTRRTIYKLKTTAENLPPGTLPARKPDSREPRKTSLCTGKVLAREMKEDPSITAISLKEKHLNLLQNVSVRTIQHRLQKELKLPARHAAK</sequence>
<evidence type="ECO:0000256" key="2">
    <source>
        <dbReference type="SAM" id="Phobius"/>
    </source>
</evidence>
<comment type="subcellular location">
    <subcellularLocation>
        <location evidence="1">Nucleus</location>
    </subcellularLocation>
</comment>
<comment type="caution">
    <text evidence="3">The sequence shown here is derived from an EMBL/GenBank/DDBJ whole genome shotgun (WGS) entry which is preliminary data.</text>
</comment>
<evidence type="ECO:0000256" key="1">
    <source>
        <dbReference type="ARBA" id="ARBA00004123"/>
    </source>
</evidence>
<evidence type="ECO:0008006" key="5">
    <source>
        <dbReference type="Google" id="ProtNLM"/>
    </source>
</evidence>
<feature type="transmembrane region" description="Helical" evidence="2">
    <location>
        <begin position="52"/>
        <end position="69"/>
    </location>
</feature>
<dbReference type="Proteomes" id="UP000324222">
    <property type="component" value="Unassembled WGS sequence"/>
</dbReference>
<organism evidence="3 4">
    <name type="scientific">Portunus trituberculatus</name>
    <name type="common">Swimming crab</name>
    <name type="synonym">Neptunus trituberculatus</name>
    <dbReference type="NCBI Taxonomy" id="210409"/>
    <lineage>
        <taxon>Eukaryota</taxon>
        <taxon>Metazoa</taxon>
        <taxon>Ecdysozoa</taxon>
        <taxon>Arthropoda</taxon>
        <taxon>Crustacea</taxon>
        <taxon>Multicrustacea</taxon>
        <taxon>Malacostraca</taxon>
        <taxon>Eumalacostraca</taxon>
        <taxon>Eucarida</taxon>
        <taxon>Decapoda</taxon>
        <taxon>Pleocyemata</taxon>
        <taxon>Brachyura</taxon>
        <taxon>Eubrachyura</taxon>
        <taxon>Portunoidea</taxon>
        <taxon>Portunidae</taxon>
        <taxon>Portuninae</taxon>
        <taxon>Portunus</taxon>
    </lineage>
</organism>
<feature type="transmembrane region" description="Helical" evidence="2">
    <location>
        <begin position="84"/>
        <end position="101"/>
    </location>
</feature>
<proteinExistence type="predicted"/>
<dbReference type="EMBL" id="VSRR010015823">
    <property type="protein sequence ID" value="MPC58601.1"/>
    <property type="molecule type" value="Genomic_DNA"/>
</dbReference>